<keyword evidence="1" id="KW-0496">Mitochondrion</keyword>
<evidence type="ECO:0000313" key="4">
    <source>
        <dbReference type="Proteomes" id="UP000077115"/>
    </source>
</evidence>
<reference evidence="3 4" key="2">
    <citation type="submission" date="2016-05" db="EMBL/GenBank/DDBJ databases">
        <title>Lineage-specific infection strategies underlie the spectrum of fungal disease in amphibians.</title>
        <authorList>
            <person name="Cuomo C.A."/>
            <person name="Farrer R.A."/>
            <person name="James T."/>
            <person name="Longcore J."/>
            <person name="Birren B."/>
        </authorList>
    </citation>
    <scope>NUCLEOTIDE SEQUENCE [LARGE SCALE GENOMIC DNA]</scope>
    <source>
        <strain evidence="3 4">JEL423</strain>
    </source>
</reference>
<dbReference type="VEuPathDB" id="FungiDB:BDEG_21492"/>
<dbReference type="AlphaFoldDB" id="A0A177WBJ5"/>
<name>A0A177WBJ5_BATDL</name>
<comment type="function">
    <text evidence="1">Component of the MICOS complex, a large protein complex of the mitochondrial inner membrane that plays crucial roles in the maintenance of crista junctions, inner membrane architecture, and formation of contact sites to the outer membrane.</text>
</comment>
<reference evidence="3 4" key="1">
    <citation type="submission" date="2006-10" db="EMBL/GenBank/DDBJ databases">
        <title>The Genome Sequence of Batrachochytrium dendrobatidis JEL423.</title>
        <authorList>
            <consortium name="The Broad Institute Genome Sequencing Platform"/>
            <person name="Birren B."/>
            <person name="Lander E."/>
            <person name="Galagan J."/>
            <person name="Cuomo C."/>
            <person name="Devon K."/>
            <person name="Jaffe D."/>
            <person name="Butler J."/>
            <person name="Alvarez P."/>
            <person name="Gnerre S."/>
            <person name="Grabherr M."/>
            <person name="Kleber M."/>
            <person name="Mauceli E."/>
            <person name="Brockman W."/>
            <person name="Young S."/>
            <person name="LaButti K."/>
            <person name="Sykes S."/>
            <person name="DeCaprio D."/>
            <person name="Crawford M."/>
            <person name="Koehrsen M."/>
            <person name="Engels R."/>
            <person name="Montgomery P."/>
            <person name="Pearson M."/>
            <person name="Howarth C."/>
            <person name="Larson L."/>
            <person name="White J."/>
            <person name="O'Leary S."/>
            <person name="Kodira C."/>
            <person name="Zeng Q."/>
            <person name="Yandava C."/>
            <person name="Alvarado L."/>
            <person name="Longcore J."/>
            <person name="James T."/>
        </authorList>
    </citation>
    <scope>NUCLEOTIDE SEQUENCE [LARGE SCALE GENOMIC DNA]</scope>
    <source>
        <strain evidence="3 4">JEL423</strain>
    </source>
</reference>
<dbReference type="Proteomes" id="UP000077115">
    <property type="component" value="Unassembled WGS sequence"/>
</dbReference>
<keyword evidence="1" id="KW-0999">Mitochondrion inner membrane</keyword>
<dbReference type="GO" id="GO:0044284">
    <property type="term" value="C:mitochondrial crista junction"/>
    <property type="evidence" value="ECO:0007669"/>
    <property type="project" value="TreeGrafter"/>
</dbReference>
<proteinExistence type="predicted"/>
<feature type="compositionally biased region" description="Low complexity" evidence="2">
    <location>
        <begin position="8"/>
        <end position="34"/>
    </location>
</feature>
<organism evidence="3 4">
    <name type="scientific">Batrachochytrium dendrobatidis (strain JEL423)</name>
    <dbReference type="NCBI Taxonomy" id="403673"/>
    <lineage>
        <taxon>Eukaryota</taxon>
        <taxon>Fungi</taxon>
        <taxon>Fungi incertae sedis</taxon>
        <taxon>Chytridiomycota</taxon>
        <taxon>Chytridiomycota incertae sedis</taxon>
        <taxon>Chytridiomycetes</taxon>
        <taxon>Rhizophydiales</taxon>
        <taxon>Rhizophydiales incertae sedis</taxon>
        <taxon>Batrachochytrium</taxon>
    </lineage>
</organism>
<dbReference type="InterPro" id="IPR033181">
    <property type="entry name" value="Mic26_fungi"/>
</dbReference>
<comment type="subunit">
    <text evidence="1">Component of the mitochondrial contact site and cristae organizing system (MICOS) complex.</text>
</comment>
<evidence type="ECO:0000313" key="3">
    <source>
        <dbReference type="EMBL" id="OAJ37477.1"/>
    </source>
</evidence>
<dbReference type="PANTHER" id="PTHR28268:SF1">
    <property type="entry name" value="MICOS SUBUNIT MIC26"/>
    <property type="match status" value="1"/>
</dbReference>
<dbReference type="GO" id="GO:0061617">
    <property type="term" value="C:MICOS complex"/>
    <property type="evidence" value="ECO:0007669"/>
    <property type="project" value="UniProtKB-UniRule"/>
</dbReference>
<dbReference type="InterPro" id="IPR019166">
    <property type="entry name" value="MIC26/MIC27"/>
</dbReference>
<comment type="subcellular location">
    <subcellularLocation>
        <location evidence="1">Mitochondrion inner membrane</location>
    </subcellularLocation>
</comment>
<keyword evidence="1" id="KW-0472">Membrane</keyword>
<dbReference type="OrthoDB" id="2399148at2759"/>
<dbReference type="GO" id="GO:0042407">
    <property type="term" value="P:cristae formation"/>
    <property type="evidence" value="ECO:0007669"/>
    <property type="project" value="InterPro"/>
</dbReference>
<dbReference type="EMBL" id="DS022300">
    <property type="protein sequence ID" value="OAJ37477.1"/>
    <property type="molecule type" value="Genomic_DNA"/>
</dbReference>
<gene>
    <name evidence="3" type="ORF">BDEG_21492</name>
</gene>
<protein>
    <recommendedName>
        <fullName evidence="1">MICOS complex subunit</fullName>
    </recommendedName>
</protein>
<sequence>MSKSVIESTAGSTPSSTTGSNPSSNPSSTPGSTSIPHPFRFSSSKLSIYDSPELQCPTKPTTTPHDSSPYRTFSTIRTLATFQDKPNDLELLIRDARLETTKAFASTRVQAQGIVNHWLALEKSAQDVVGTYHEPTEDYIPGLIYVTIAGFAGSILAKNS</sequence>
<accession>A0A177WBJ5</accession>
<dbReference type="STRING" id="403673.A0A177WBJ5"/>
<dbReference type="Pfam" id="PF09769">
    <property type="entry name" value="ApoO"/>
    <property type="match status" value="1"/>
</dbReference>
<evidence type="ECO:0000256" key="1">
    <source>
        <dbReference type="RuleBase" id="RU363021"/>
    </source>
</evidence>
<dbReference type="PANTHER" id="PTHR28268">
    <property type="entry name" value="MICOS SUBUNIT MIC26"/>
    <property type="match status" value="1"/>
</dbReference>
<evidence type="ECO:0000256" key="2">
    <source>
        <dbReference type="SAM" id="MobiDB-lite"/>
    </source>
</evidence>
<feature type="region of interest" description="Disordered" evidence="2">
    <location>
        <begin position="1"/>
        <end position="42"/>
    </location>
</feature>